<dbReference type="Proteomes" id="UP000076532">
    <property type="component" value="Unassembled WGS sequence"/>
</dbReference>
<sequence>MTDISMTRSRTPIMPPKVRYENCPFGRYPFSATSTRGRCGRWAAQTWVHPTRHTGRPHKYLGKPLDSWAAYDEHISHYAATPGGSERSVIIVDIEPMVAQGDAFRLYRHVLCTRDYVVNGTSGVGTKIGSERRSQDKIGAGAKVMKHAKRAGTRAGNSERGMAGVAQHLYGKDEGARRARHKTQG</sequence>
<evidence type="ECO:0000313" key="3">
    <source>
        <dbReference type="Proteomes" id="UP000076532"/>
    </source>
</evidence>
<keyword evidence="3" id="KW-1185">Reference proteome</keyword>
<gene>
    <name evidence="2" type="ORF">FIBSPDRAFT_884756</name>
</gene>
<accession>A0A166SR83</accession>
<dbReference type="EMBL" id="KV417497">
    <property type="protein sequence ID" value="KZP29736.1"/>
    <property type="molecule type" value="Genomic_DNA"/>
</dbReference>
<name>A0A166SR83_9AGAM</name>
<evidence type="ECO:0000313" key="2">
    <source>
        <dbReference type="EMBL" id="KZP29736.1"/>
    </source>
</evidence>
<reference evidence="2 3" key="1">
    <citation type="journal article" date="2016" name="Mol. Biol. Evol.">
        <title>Comparative Genomics of Early-Diverging Mushroom-Forming Fungi Provides Insights into the Origins of Lignocellulose Decay Capabilities.</title>
        <authorList>
            <person name="Nagy L.G."/>
            <person name="Riley R."/>
            <person name="Tritt A."/>
            <person name="Adam C."/>
            <person name="Daum C."/>
            <person name="Floudas D."/>
            <person name="Sun H."/>
            <person name="Yadav J.S."/>
            <person name="Pangilinan J."/>
            <person name="Larsson K.H."/>
            <person name="Matsuura K."/>
            <person name="Barry K."/>
            <person name="Labutti K."/>
            <person name="Kuo R."/>
            <person name="Ohm R.A."/>
            <person name="Bhattacharya S.S."/>
            <person name="Shirouzu T."/>
            <person name="Yoshinaga Y."/>
            <person name="Martin F.M."/>
            <person name="Grigoriev I.V."/>
            <person name="Hibbett D.S."/>
        </authorList>
    </citation>
    <scope>NUCLEOTIDE SEQUENCE [LARGE SCALE GENOMIC DNA]</scope>
    <source>
        <strain evidence="2 3">CBS 109695</strain>
    </source>
</reference>
<organism evidence="2 3">
    <name type="scientific">Athelia psychrophila</name>
    <dbReference type="NCBI Taxonomy" id="1759441"/>
    <lineage>
        <taxon>Eukaryota</taxon>
        <taxon>Fungi</taxon>
        <taxon>Dikarya</taxon>
        <taxon>Basidiomycota</taxon>
        <taxon>Agaricomycotina</taxon>
        <taxon>Agaricomycetes</taxon>
        <taxon>Agaricomycetidae</taxon>
        <taxon>Atheliales</taxon>
        <taxon>Atheliaceae</taxon>
        <taxon>Athelia</taxon>
    </lineage>
</organism>
<proteinExistence type="predicted"/>
<dbReference type="AlphaFoldDB" id="A0A166SR83"/>
<protein>
    <submittedName>
        <fullName evidence="2">Uncharacterized protein</fullName>
    </submittedName>
</protein>
<feature type="region of interest" description="Disordered" evidence="1">
    <location>
        <begin position="150"/>
        <end position="185"/>
    </location>
</feature>
<evidence type="ECO:0000256" key="1">
    <source>
        <dbReference type="SAM" id="MobiDB-lite"/>
    </source>
</evidence>